<dbReference type="PROSITE" id="PS00107">
    <property type="entry name" value="PROTEIN_KINASE_ATP"/>
    <property type="match status" value="1"/>
</dbReference>
<dbReference type="PROSITE" id="PS50948">
    <property type="entry name" value="PAN"/>
    <property type="match status" value="1"/>
</dbReference>
<evidence type="ECO:0000256" key="7">
    <source>
        <dbReference type="ARBA" id="ARBA00022840"/>
    </source>
</evidence>
<name>A0AAP0JGQ8_9MAGN</name>
<keyword evidence="8 12" id="KW-1133">Transmembrane helix</keyword>
<dbReference type="GO" id="GO:0016020">
    <property type="term" value="C:membrane"/>
    <property type="evidence" value="ECO:0007669"/>
    <property type="project" value="UniProtKB-SubCell"/>
</dbReference>
<feature type="domain" description="Apple" evidence="14">
    <location>
        <begin position="1"/>
        <end position="78"/>
    </location>
</feature>
<dbReference type="SUPFAM" id="SSF56112">
    <property type="entry name" value="Protein kinase-like (PK-like)"/>
    <property type="match status" value="1"/>
</dbReference>
<dbReference type="InterPro" id="IPR017441">
    <property type="entry name" value="Protein_kinase_ATP_BS"/>
</dbReference>
<dbReference type="PANTHER" id="PTHR47974">
    <property type="entry name" value="OS07G0415500 PROTEIN"/>
    <property type="match status" value="1"/>
</dbReference>
<evidence type="ECO:0000256" key="8">
    <source>
        <dbReference type="ARBA" id="ARBA00022989"/>
    </source>
</evidence>
<gene>
    <name evidence="15" type="ORF">Scep_013244</name>
</gene>
<evidence type="ECO:0000256" key="12">
    <source>
        <dbReference type="SAM" id="Phobius"/>
    </source>
</evidence>
<keyword evidence="2" id="KW-0808">Transferase</keyword>
<dbReference type="EMBL" id="JBBNAG010000005">
    <property type="protein sequence ID" value="KAK9133716.1"/>
    <property type="molecule type" value="Genomic_DNA"/>
</dbReference>
<dbReference type="InterPro" id="IPR000719">
    <property type="entry name" value="Prot_kinase_dom"/>
</dbReference>
<dbReference type="FunFam" id="3.30.200.20:FF:000178">
    <property type="entry name" value="serine/threonine-protein kinase PBS1-like"/>
    <property type="match status" value="1"/>
</dbReference>
<dbReference type="Gene3D" id="3.30.200.20">
    <property type="entry name" value="Phosphorylase Kinase, domain 1"/>
    <property type="match status" value="1"/>
</dbReference>
<dbReference type="AlphaFoldDB" id="A0AAP0JGQ8"/>
<protein>
    <submittedName>
        <fullName evidence="15">Uncharacterized protein</fullName>
    </submittedName>
</protein>
<dbReference type="Pfam" id="PF08276">
    <property type="entry name" value="PAN_2"/>
    <property type="match status" value="1"/>
</dbReference>
<dbReference type="GO" id="GO:0005524">
    <property type="term" value="F:ATP binding"/>
    <property type="evidence" value="ECO:0007669"/>
    <property type="project" value="UniProtKB-UniRule"/>
</dbReference>
<dbReference type="InterPro" id="IPR008271">
    <property type="entry name" value="Ser/Thr_kinase_AS"/>
</dbReference>
<evidence type="ECO:0000256" key="10">
    <source>
        <dbReference type="PROSITE-ProRule" id="PRU10141"/>
    </source>
</evidence>
<keyword evidence="5 10" id="KW-0547">Nucleotide-binding</keyword>
<dbReference type="Pfam" id="PF00069">
    <property type="entry name" value="Pkinase"/>
    <property type="match status" value="1"/>
</dbReference>
<reference evidence="15 16" key="1">
    <citation type="submission" date="2024-01" db="EMBL/GenBank/DDBJ databases">
        <title>Genome assemblies of Stephania.</title>
        <authorList>
            <person name="Yang L."/>
        </authorList>
    </citation>
    <scope>NUCLEOTIDE SEQUENCE [LARGE SCALE GENOMIC DNA]</scope>
    <source>
        <strain evidence="15">JXDWG</strain>
        <tissue evidence="15">Leaf</tissue>
    </source>
</reference>
<dbReference type="CDD" id="cd14066">
    <property type="entry name" value="STKc_IRAK"/>
    <property type="match status" value="1"/>
</dbReference>
<keyword evidence="4" id="KW-0732">Signal</keyword>
<evidence type="ECO:0000256" key="2">
    <source>
        <dbReference type="ARBA" id="ARBA00022679"/>
    </source>
</evidence>
<dbReference type="CDD" id="cd01098">
    <property type="entry name" value="PAN_AP_plant"/>
    <property type="match status" value="1"/>
</dbReference>
<dbReference type="PROSITE" id="PS50011">
    <property type="entry name" value="PROTEIN_KINASE_DOM"/>
    <property type="match status" value="1"/>
</dbReference>
<dbReference type="GO" id="GO:0004674">
    <property type="term" value="F:protein serine/threonine kinase activity"/>
    <property type="evidence" value="ECO:0007669"/>
    <property type="project" value="UniProtKB-KW"/>
</dbReference>
<keyword evidence="3 12" id="KW-0812">Transmembrane</keyword>
<evidence type="ECO:0000256" key="9">
    <source>
        <dbReference type="ARBA" id="ARBA00023136"/>
    </source>
</evidence>
<keyword evidence="16" id="KW-1185">Reference proteome</keyword>
<sequence length="450" mass="50435">MPNMDLSQIMPSANALVGYDAKKCESACLRNCSCYAYAYYTNSSISSDGIMCLHWYGNLVNMEQLGGDKGNYLFIRVSDSEVHAGSRIKASTIWIIVSVVLVGTAILVAIAFIFLRKWWTRRSSKTPEPEESYAFLTAFRYKDLKIATKNFSDKLGSGSFGSVFKGTLPDSTSIAVKRLEGSVSQDEKQFRSEVSTIGLIQHVNVVRLRGYCSEGRKALLVYDYMPNGSLNEHLFRRKNHKVLNWQQRYKIATGTAKGLAYLHEACRECIIHCDIKPENILLDADLSPQVADFGLAKLLGREFSRVVTTIRGTIGYLAPEWTSGVAITAKADVYSYGMMLFEIISGRRNLKQAKDGKVWFFPTWAAMKVLSEGLSVLSILDDKLDENADTEELSRAFRVACWCIQEDETIRPSVAQVVQILEGLVDVNPPPMQSYLQKLVEDEETTDFFS</sequence>
<dbReference type="SMART" id="SM00220">
    <property type="entry name" value="S_TKc"/>
    <property type="match status" value="1"/>
</dbReference>
<keyword evidence="11" id="KW-0723">Serine/threonine-protein kinase</keyword>
<comment type="similarity">
    <text evidence="11">Belongs to the protein kinase superfamily.</text>
</comment>
<keyword evidence="7 10" id="KW-0067">ATP-binding</keyword>
<evidence type="ECO:0000256" key="1">
    <source>
        <dbReference type="ARBA" id="ARBA00004167"/>
    </source>
</evidence>
<dbReference type="Gene3D" id="1.10.510.10">
    <property type="entry name" value="Transferase(Phosphotransferase) domain 1"/>
    <property type="match status" value="1"/>
</dbReference>
<evidence type="ECO:0000313" key="15">
    <source>
        <dbReference type="EMBL" id="KAK9133716.1"/>
    </source>
</evidence>
<accession>A0AAP0JGQ8</accession>
<keyword evidence="6" id="KW-0418">Kinase</keyword>
<dbReference type="Proteomes" id="UP001419268">
    <property type="component" value="Unassembled WGS sequence"/>
</dbReference>
<evidence type="ECO:0000259" key="14">
    <source>
        <dbReference type="PROSITE" id="PS50948"/>
    </source>
</evidence>
<evidence type="ECO:0000259" key="13">
    <source>
        <dbReference type="PROSITE" id="PS50011"/>
    </source>
</evidence>
<dbReference type="InterPro" id="IPR003609">
    <property type="entry name" value="Pan_app"/>
</dbReference>
<feature type="domain" description="Protein kinase" evidence="13">
    <location>
        <begin position="149"/>
        <end position="436"/>
    </location>
</feature>
<evidence type="ECO:0000256" key="4">
    <source>
        <dbReference type="ARBA" id="ARBA00022729"/>
    </source>
</evidence>
<evidence type="ECO:0000256" key="3">
    <source>
        <dbReference type="ARBA" id="ARBA00022692"/>
    </source>
</evidence>
<dbReference type="PROSITE" id="PS00108">
    <property type="entry name" value="PROTEIN_KINASE_ST"/>
    <property type="match status" value="1"/>
</dbReference>
<comment type="subcellular location">
    <subcellularLocation>
        <location evidence="1">Membrane</location>
        <topology evidence="1">Single-pass membrane protein</topology>
    </subcellularLocation>
</comment>
<proteinExistence type="inferred from homology"/>
<evidence type="ECO:0000256" key="6">
    <source>
        <dbReference type="ARBA" id="ARBA00022777"/>
    </source>
</evidence>
<comment type="caution">
    <text evidence="15">The sequence shown here is derived from an EMBL/GenBank/DDBJ whole genome shotgun (WGS) entry which is preliminary data.</text>
</comment>
<evidence type="ECO:0000256" key="5">
    <source>
        <dbReference type="ARBA" id="ARBA00022741"/>
    </source>
</evidence>
<feature type="binding site" evidence="10">
    <location>
        <position position="177"/>
    </location>
    <ligand>
        <name>ATP</name>
        <dbReference type="ChEBI" id="CHEBI:30616"/>
    </ligand>
</feature>
<dbReference type="PANTHER" id="PTHR47974:SF19">
    <property type="entry name" value="RECEPTOR-LIKE SERINE_THREONINE-PROTEIN KINASE"/>
    <property type="match status" value="1"/>
</dbReference>
<dbReference type="InterPro" id="IPR011009">
    <property type="entry name" value="Kinase-like_dom_sf"/>
</dbReference>
<evidence type="ECO:0000256" key="11">
    <source>
        <dbReference type="RuleBase" id="RU000304"/>
    </source>
</evidence>
<evidence type="ECO:0000313" key="16">
    <source>
        <dbReference type="Proteomes" id="UP001419268"/>
    </source>
</evidence>
<feature type="transmembrane region" description="Helical" evidence="12">
    <location>
        <begin position="93"/>
        <end position="115"/>
    </location>
</feature>
<keyword evidence="9 12" id="KW-0472">Membrane</keyword>
<organism evidence="15 16">
    <name type="scientific">Stephania cephalantha</name>
    <dbReference type="NCBI Taxonomy" id="152367"/>
    <lineage>
        <taxon>Eukaryota</taxon>
        <taxon>Viridiplantae</taxon>
        <taxon>Streptophyta</taxon>
        <taxon>Embryophyta</taxon>
        <taxon>Tracheophyta</taxon>
        <taxon>Spermatophyta</taxon>
        <taxon>Magnoliopsida</taxon>
        <taxon>Ranunculales</taxon>
        <taxon>Menispermaceae</taxon>
        <taxon>Menispermoideae</taxon>
        <taxon>Cissampelideae</taxon>
        <taxon>Stephania</taxon>
    </lineage>
</organism>
<dbReference type="FunFam" id="1.10.510.10:FF:000384">
    <property type="entry name" value="G-type lectin S-receptor-like serine/threonine-protein kinase"/>
    <property type="match status" value="1"/>
</dbReference>